<dbReference type="InterPro" id="IPR000157">
    <property type="entry name" value="TIR_dom"/>
</dbReference>
<dbReference type="EMBL" id="FLUM01000001">
    <property type="protein sequence ID" value="SBV94232.1"/>
    <property type="molecule type" value="Genomic_DNA"/>
</dbReference>
<feature type="domain" description="TIR" evidence="1">
    <location>
        <begin position="3"/>
        <end position="151"/>
    </location>
</feature>
<dbReference type="RefSeq" id="WP_296938936.1">
    <property type="nucleotide sequence ID" value="NZ_LT599032.1"/>
</dbReference>
<dbReference type="Gene3D" id="3.40.50.10140">
    <property type="entry name" value="Toll/interleukin-1 receptor homology (TIR) domain"/>
    <property type="match status" value="1"/>
</dbReference>
<dbReference type="InterPro" id="IPR021729">
    <property type="entry name" value="DUF3298"/>
</dbReference>
<reference evidence="2" key="1">
    <citation type="submission" date="2016-04" db="EMBL/GenBank/DDBJ databases">
        <authorList>
            <person name="Evans L.H."/>
            <person name="Alamgir A."/>
            <person name="Owens N."/>
            <person name="Weber N.D."/>
            <person name="Virtaneva K."/>
            <person name="Barbian K."/>
            <person name="Babar A."/>
            <person name="Rosenke K."/>
        </authorList>
    </citation>
    <scope>NUCLEOTIDE SEQUENCE</scope>
    <source>
        <strain evidence="2">86-1</strain>
    </source>
</reference>
<evidence type="ECO:0000313" key="2">
    <source>
        <dbReference type="EMBL" id="SBV94232.1"/>
    </source>
</evidence>
<dbReference type="GO" id="GO:0007165">
    <property type="term" value="P:signal transduction"/>
    <property type="evidence" value="ECO:0007669"/>
    <property type="project" value="InterPro"/>
</dbReference>
<dbReference type="AlphaFoldDB" id="A0A212J445"/>
<organism evidence="2">
    <name type="scientific">uncultured Dysgonomonas sp</name>
    <dbReference type="NCBI Taxonomy" id="206096"/>
    <lineage>
        <taxon>Bacteria</taxon>
        <taxon>Pseudomonadati</taxon>
        <taxon>Bacteroidota</taxon>
        <taxon>Bacteroidia</taxon>
        <taxon>Bacteroidales</taxon>
        <taxon>Dysgonomonadaceae</taxon>
        <taxon>Dysgonomonas</taxon>
        <taxon>environmental samples</taxon>
    </lineage>
</organism>
<proteinExistence type="predicted"/>
<dbReference type="PROSITE" id="PS50104">
    <property type="entry name" value="TIR"/>
    <property type="match status" value="1"/>
</dbReference>
<evidence type="ECO:0000259" key="1">
    <source>
        <dbReference type="PROSITE" id="PS50104"/>
    </source>
</evidence>
<dbReference type="InterPro" id="IPR035897">
    <property type="entry name" value="Toll_tir_struct_dom_sf"/>
</dbReference>
<accession>A0A212J445</accession>
<dbReference type="SUPFAM" id="SSF52200">
    <property type="entry name" value="Toll/Interleukin receptor TIR domain"/>
    <property type="match status" value="1"/>
</dbReference>
<dbReference type="Gene3D" id="3.90.640.20">
    <property type="entry name" value="Heat-shock cognate protein, ATPase"/>
    <property type="match status" value="1"/>
</dbReference>
<dbReference type="Pfam" id="PF13676">
    <property type="entry name" value="TIR_2"/>
    <property type="match status" value="1"/>
</dbReference>
<sequence>MKNYNKVFISYAKEDIEAANKLYDYLKRFCFEPWLDKKELLPGQDWNYEIRKALREADFIVLMLSNISVAKRGYVQREYKLALKYYEEKLESDIYIIPCKINDCDVPESLSKYQWVELYRRSEKDEYYQIIQSLNIQQQKYLNVDKLKSILNTPLEYKEIEIKEMIKEIYPYTQIDINYPQFIHTENIELKILNSIIENIIYPIYTNYKLYSAQSLLSNSLTSDYTLNSEEGDLFNSNNELEITYSFNMLSQSIISFDIWRDCYQSGAAHGYKYIKGHSYVLNPLEEITIEKLFDNEESVLNSFHEICHEKLKDDALNREVIENREEEFFILEDSYPLKWETFDNFYLTKNAITVIFNPYEIAAYSCGHFIVSINYDEILSIHPNLKNLRKIKELCNQ</sequence>
<dbReference type="Pfam" id="PF11738">
    <property type="entry name" value="DUF3298"/>
    <property type="match status" value="1"/>
</dbReference>
<protein>
    <recommendedName>
        <fullName evidence="1">TIR domain-containing protein</fullName>
    </recommendedName>
</protein>
<name>A0A212J445_9BACT</name>
<dbReference type="InterPro" id="IPR037126">
    <property type="entry name" value="PdaC/RsiV-like_sf"/>
</dbReference>
<gene>
    <name evidence="2" type="ORF">KL86DYS1_11079</name>
</gene>